<sequence length="116" mass="12512">MVLLVEFSTDDFVDYGPGVWAAATVMAVVAATTPVVRLVLVSRPSVTSWISNRPPAEPVWSAEQQQWVQRRSTTAAAVLAVLTPLLLVLVLAVVVLSTQEERVDYGIPEPPEISGD</sequence>
<protein>
    <submittedName>
        <fullName evidence="2">Uncharacterized protein</fullName>
    </submittedName>
</protein>
<accession>A0A1G7MUX9</accession>
<reference evidence="3" key="1">
    <citation type="submission" date="2016-10" db="EMBL/GenBank/DDBJ databases">
        <authorList>
            <person name="Varghese N."/>
            <person name="Submissions S."/>
        </authorList>
    </citation>
    <scope>NUCLEOTIDE SEQUENCE [LARGE SCALE GENOMIC DNA]</scope>
    <source>
        <strain evidence="3">DSM 44526</strain>
    </source>
</reference>
<dbReference type="Proteomes" id="UP000198863">
    <property type="component" value="Unassembled WGS sequence"/>
</dbReference>
<dbReference type="AlphaFoldDB" id="A0A1G7MUX9"/>
<keyword evidence="1" id="KW-1133">Transmembrane helix</keyword>
<feature type="transmembrane region" description="Helical" evidence="1">
    <location>
        <begin position="20"/>
        <end position="40"/>
    </location>
</feature>
<keyword evidence="1" id="KW-0472">Membrane</keyword>
<keyword evidence="1" id="KW-0812">Transmembrane</keyword>
<dbReference type="EMBL" id="FNCF01000001">
    <property type="protein sequence ID" value="SDF64929.1"/>
    <property type="molecule type" value="Genomic_DNA"/>
</dbReference>
<evidence type="ECO:0000313" key="2">
    <source>
        <dbReference type="EMBL" id="SDF64929.1"/>
    </source>
</evidence>
<name>A0A1G7MUX9_9ACTN</name>
<gene>
    <name evidence="2" type="ORF">SAMN05660324_0773</name>
</gene>
<evidence type="ECO:0000256" key="1">
    <source>
        <dbReference type="SAM" id="Phobius"/>
    </source>
</evidence>
<feature type="transmembrane region" description="Helical" evidence="1">
    <location>
        <begin position="75"/>
        <end position="96"/>
    </location>
</feature>
<organism evidence="2 3">
    <name type="scientific">Klenkia brasiliensis</name>
    <dbReference type="NCBI Taxonomy" id="333142"/>
    <lineage>
        <taxon>Bacteria</taxon>
        <taxon>Bacillati</taxon>
        <taxon>Actinomycetota</taxon>
        <taxon>Actinomycetes</taxon>
        <taxon>Geodermatophilales</taxon>
        <taxon>Geodermatophilaceae</taxon>
        <taxon>Klenkia</taxon>
    </lineage>
</organism>
<keyword evidence="3" id="KW-1185">Reference proteome</keyword>
<proteinExistence type="predicted"/>
<evidence type="ECO:0000313" key="3">
    <source>
        <dbReference type="Proteomes" id="UP000198863"/>
    </source>
</evidence>